<dbReference type="InterPro" id="IPR011333">
    <property type="entry name" value="SKP1/BTB/POZ_sf"/>
</dbReference>
<evidence type="ECO:0000313" key="2">
    <source>
        <dbReference type="EMBL" id="UMM20353.1"/>
    </source>
</evidence>
<dbReference type="AlphaFoldDB" id="A0AAE9EFQ7"/>
<feature type="domain" description="BTB" evidence="1">
    <location>
        <begin position="133"/>
        <end position="187"/>
    </location>
</feature>
<proteinExistence type="predicted"/>
<evidence type="ECO:0000313" key="3">
    <source>
        <dbReference type="Proteomes" id="UP000829354"/>
    </source>
</evidence>
<reference evidence="2 3" key="1">
    <citation type="submission" date="2022-04" db="EMBL/GenBank/DDBJ databases">
        <title>Chromosome-level reference genomes for two strains of Caenorhabditis briggsae: an improved platform for comparative genomics.</title>
        <authorList>
            <person name="Stevens L."/>
            <person name="Andersen E."/>
        </authorList>
    </citation>
    <scope>NUCLEOTIDE SEQUENCE [LARGE SCALE GENOMIC DNA]</scope>
    <source>
        <strain evidence="2">VX34</strain>
        <tissue evidence="2">Whole-organism</tissue>
    </source>
</reference>
<dbReference type="Proteomes" id="UP000829354">
    <property type="component" value="Chromosome II"/>
</dbReference>
<keyword evidence="3" id="KW-1185">Reference proteome</keyword>
<dbReference type="CDD" id="cd18186">
    <property type="entry name" value="BTB_POZ_ZBTB_KLHL-like"/>
    <property type="match status" value="2"/>
</dbReference>
<dbReference type="EMBL" id="CP092621">
    <property type="protein sequence ID" value="UMM20353.1"/>
    <property type="molecule type" value="Genomic_DNA"/>
</dbReference>
<gene>
    <name evidence="2" type="ORF">L5515_015657</name>
</gene>
<dbReference type="InterPro" id="IPR000210">
    <property type="entry name" value="BTB/POZ_dom"/>
</dbReference>
<dbReference type="SMART" id="SM00225">
    <property type="entry name" value="BTB"/>
    <property type="match status" value="2"/>
</dbReference>
<evidence type="ECO:0000259" key="1">
    <source>
        <dbReference type="PROSITE" id="PS50097"/>
    </source>
</evidence>
<feature type="domain" description="BTB" evidence="1">
    <location>
        <begin position="360"/>
        <end position="427"/>
    </location>
</feature>
<dbReference type="Pfam" id="PF00651">
    <property type="entry name" value="BTB"/>
    <property type="match status" value="2"/>
</dbReference>
<dbReference type="PANTHER" id="PTHR22744">
    <property type="entry name" value="HELIX LOOP HELIX PROTEIN 21-RELATED"/>
    <property type="match status" value="1"/>
</dbReference>
<dbReference type="Gene3D" id="3.30.710.10">
    <property type="entry name" value="Potassium Channel Kv1.1, Chain A"/>
    <property type="match status" value="2"/>
</dbReference>
<name>A0AAE9EFQ7_CAEBR</name>
<accession>A0AAE9EFQ7</accession>
<dbReference type="SUPFAM" id="SSF54695">
    <property type="entry name" value="POZ domain"/>
    <property type="match status" value="2"/>
</dbReference>
<organism evidence="2 3">
    <name type="scientific">Caenorhabditis briggsae</name>
    <dbReference type="NCBI Taxonomy" id="6238"/>
    <lineage>
        <taxon>Eukaryota</taxon>
        <taxon>Metazoa</taxon>
        <taxon>Ecdysozoa</taxon>
        <taxon>Nematoda</taxon>
        <taxon>Chromadorea</taxon>
        <taxon>Rhabditida</taxon>
        <taxon>Rhabditina</taxon>
        <taxon>Rhabditomorpha</taxon>
        <taxon>Rhabditoidea</taxon>
        <taxon>Rhabditidae</taxon>
        <taxon>Peloderinae</taxon>
        <taxon>Caenorhabditis</taxon>
    </lineage>
</organism>
<dbReference type="PANTHER" id="PTHR22744:SF14">
    <property type="entry name" value="BTB DOMAIN-CONTAINING PROTEIN-RELATED"/>
    <property type="match status" value="1"/>
</dbReference>
<protein>
    <recommendedName>
        <fullName evidence="1">BTB domain-containing protein</fullName>
    </recommendedName>
</protein>
<dbReference type="PROSITE" id="PS50097">
    <property type="entry name" value="BTB"/>
    <property type="match status" value="2"/>
</dbReference>
<sequence length="440" mass="50711">MTQLEISYQSEPKLINNTFEALDDSVKNGIQCRWLGRLTHAQASFGFHFNWEELANQGADRLSGYIIIKESTNSFAPQKTEVDITNTSITMMTPFSMTQPLKYVFSFEYSLTPHYKELKKVSYDEIFAPSDMTDAVLVVEEKRIHVNKAFLSIHSDYFKVLFSNNFKEGSLSEIEINDISYDDFGLLCSSFFPNLQFPNDGTVEKLLELGRRFLLSYVIRIVEYHLIHATWTMEQSPIYYESKTATFTGSDLQLDVSDTNGIKCTWSGNVAGDQKQYSWNFDWRDLHSQGVDRLTGYIIIKERNNLFSPQKMEVDWTIVDQNIKRTITVSPASQYTISFEYSLTPHYATQSLYDAIFSPPDTVLVVEGKEIHVNKAFFSMRSDYFKVLFSNNFKEGSLSEIKIKEVSYDDFKLLCNSFYPDPQPPNDGTVEKLLKLARHL</sequence>